<dbReference type="Pfam" id="PF13733">
    <property type="entry name" value="Glyco_transf_7N"/>
    <property type="match status" value="1"/>
</dbReference>
<dbReference type="OrthoDB" id="10038994at2759"/>
<dbReference type="PANTHER" id="PTHR19300">
    <property type="entry name" value="BETA-1,4-GALACTOSYLTRANSFERASE"/>
    <property type="match status" value="1"/>
</dbReference>
<keyword evidence="9 11" id="KW-0472">Membrane</keyword>
<dbReference type="PANTHER" id="PTHR19300:SF57">
    <property type="entry name" value="BETA-1,4-N-ACETYLGALACTOSAMINYLTRANSFERASE"/>
    <property type="match status" value="1"/>
</dbReference>
<keyword evidence="11" id="KW-0464">Manganese</keyword>
<dbReference type="InterPro" id="IPR027995">
    <property type="entry name" value="Galactosyl_T_N"/>
</dbReference>
<dbReference type="EMBL" id="GGMS01011216">
    <property type="protein sequence ID" value="MBY80419.1"/>
    <property type="molecule type" value="Transcribed_RNA"/>
</dbReference>
<dbReference type="GO" id="GO:0033842">
    <property type="term" value="F:N-acetyl-beta-glucosaminyl-derivative 4-beta-N-acetylgalactosaminyltransferase activity"/>
    <property type="evidence" value="ECO:0007669"/>
    <property type="project" value="TreeGrafter"/>
</dbReference>
<dbReference type="AlphaFoldDB" id="A0A2S2QRM5"/>
<reference evidence="14" key="1">
    <citation type="submission" date="2018-04" db="EMBL/GenBank/DDBJ databases">
        <title>Transcriptome assembly of Sipha flava.</title>
        <authorList>
            <person name="Scully E.D."/>
            <person name="Geib S.M."/>
            <person name="Palmer N.A."/>
            <person name="Koch K."/>
            <person name="Bradshaw J."/>
            <person name="Heng-Moss T."/>
            <person name="Sarath G."/>
        </authorList>
    </citation>
    <scope>NUCLEOTIDE SEQUENCE</scope>
</reference>
<keyword evidence="11" id="KW-0479">Metal-binding</keyword>
<dbReference type="GO" id="GO:0008378">
    <property type="term" value="F:galactosyltransferase activity"/>
    <property type="evidence" value="ECO:0007669"/>
    <property type="project" value="TreeGrafter"/>
</dbReference>
<dbReference type="RefSeq" id="XP_025424224.1">
    <property type="nucleotide sequence ID" value="XM_025568439.1"/>
</dbReference>
<dbReference type="InterPro" id="IPR003859">
    <property type="entry name" value="Galactosyl_T"/>
</dbReference>
<dbReference type="GO" id="GO:0005794">
    <property type="term" value="C:Golgi apparatus"/>
    <property type="evidence" value="ECO:0007669"/>
    <property type="project" value="TreeGrafter"/>
</dbReference>
<organism evidence="14">
    <name type="scientific">Sipha flava</name>
    <name type="common">yellow sugarcane aphid</name>
    <dbReference type="NCBI Taxonomy" id="143950"/>
    <lineage>
        <taxon>Eukaryota</taxon>
        <taxon>Metazoa</taxon>
        <taxon>Ecdysozoa</taxon>
        <taxon>Arthropoda</taxon>
        <taxon>Hexapoda</taxon>
        <taxon>Insecta</taxon>
        <taxon>Pterygota</taxon>
        <taxon>Neoptera</taxon>
        <taxon>Paraneoptera</taxon>
        <taxon>Hemiptera</taxon>
        <taxon>Sternorrhyncha</taxon>
        <taxon>Aphidomorpha</taxon>
        <taxon>Aphidoidea</taxon>
        <taxon>Aphididae</taxon>
        <taxon>Sipha</taxon>
    </lineage>
</organism>
<dbReference type="GO" id="GO:0005975">
    <property type="term" value="P:carbohydrate metabolic process"/>
    <property type="evidence" value="ECO:0007669"/>
    <property type="project" value="InterPro"/>
</dbReference>
<sequence>MTINNKLKDKMKIILIYMKRKVLLYWILRFCLISIILVIGIIAYIILFPTIIDISSNDIPNYLVKTSADEYTLLGKSSCSIAEINDEKRLINVQKVVSNKQLDNFKQNISLGGEWMPTNCISQHHTAIIVCYRNRTEQLQTFLYHMHSFLQKQNLHYQIYVIEQTFNAEFNRGKLFNVGYREVTMRSFAGCFIFHDVDLIPENINNIYGCSSCPRHMSTSINVFNYKLPYYTIFGGAIAMTMQQFHDINGFSNMFYGWGGEDDDMFNRVYHSGYRICRYPPYISRYTMLTHDKETPNENRMKYLRNGPKRFKTDGVNSVTYNLIKYEQLPLYTRILVNI</sequence>
<comment type="pathway">
    <text evidence="2 11">Protein modification; protein glycosylation.</text>
</comment>
<evidence type="ECO:0000256" key="6">
    <source>
        <dbReference type="ARBA" id="ARBA00022692"/>
    </source>
</evidence>
<dbReference type="InterPro" id="IPR027791">
    <property type="entry name" value="Galactosyl_T_C"/>
</dbReference>
<evidence type="ECO:0000313" key="15">
    <source>
        <dbReference type="Proteomes" id="UP000694846"/>
    </source>
</evidence>
<dbReference type="CDD" id="cd00899">
    <property type="entry name" value="b4GalT"/>
    <property type="match status" value="1"/>
</dbReference>
<feature type="transmembrane region" description="Helical" evidence="11">
    <location>
        <begin position="21"/>
        <end position="47"/>
    </location>
</feature>
<dbReference type="GO" id="GO:0006688">
    <property type="term" value="P:glycosphingolipid biosynthetic process"/>
    <property type="evidence" value="ECO:0007669"/>
    <property type="project" value="TreeGrafter"/>
</dbReference>
<evidence type="ECO:0000256" key="11">
    <source>
        <dbReference type="RuleBase" id="RU368121"/>
    </source>
</evidence>
<evidence type="ECO:0000256" key="5">
    <source>
        <dbReference type="ARBA" id="ARBA00022679"/>
    </source>
</evidence>
<dbReference type="InterPro" id="IPR029044">
    <property type="entry name" value="Nucleotide-diphossugar_trans"/>
</dbReference>
<dbReference type="UniPathway" id="UPA00378"/>
<evidence type="ECO:0000256" key="1">
    <source>
        <dbReference type="ARBA" id="ARBA00004606"/>
    </source>
</evidence>
<keyword evidence="10 11" id="KW-0325">Glycoprotein</keyword>
<gene>
    <name evidence="14" type="primary">bre-4_0</name>
    <name evidence="16" type="synonym">LOC112693394</name>
    <name evidence="14" type="ORF">g.96078</name>
</gene>
<dbReference type="EC" id="2.4.1.-" evidence="11"/>
<evidence type="ECO:0000256" key="10">
    <source>
        <dbReference type="ARBA" id="ARBA00023180"/>
    </source>
</evidence>
<evidence type="ECO:0000259" key="12">
    <source>
        <dbReference type="Pfam" id="PF02709"/>
    </source>
</evidence>
<feature type="domain" description="Galactosyltransferase N-terminal" evidence="13">
    <location>
        <begin position="90"/>
        <end position="211"/>
    </location>
</feature>
<evidence type="ECO:0000256" key="3">
    <source>
        <dbReference type="ARBA" id="ARBA00005735"/>
    </source>
</evidence>
<evidence type="ECO:0000259" key="13">
    <source>
        <dbReference type="Pfam" id="PF13733"/>
    </source>
</evidence>
<proteinExistence type="inferred from homology"/>
<dbReference type="SUPFAM" id="SSF53448">
    <property type="entry name" value="Nucleotide-diphospho-sugar transferases"/>
    <property type="match status" value="1"/>
</dbReference>
<keyword evidence="6 11" id="KW-0812">Transmembrane</keyword>
<dbReference type="PRINTS" id="PR02050">
    <property type="entry name" value="B14GALTRFASE"/>
</dbReference>
<evidence type="ECO:0000256" key="4">
    <source>
        <dbReference type="ARBA" id="ARBA00022676"/>
    </source>
</evidence>
<evidence type="ECO:0000256" key="2">
    <source>
        <dbReference type="ARBA" id="ARBA00004922"/>
    </source>
</evidence>
<keyword evidence="5 11" id="KW-0808">Transferase</keyword>
<evidence type="ECO:0000256" key="8">
    <source>
        <dbReference type="ARBA" id="ARBA00022989"/>
    </source>
</evidence>
<evidence type="ECO:0000313" key="16">
    <source>
        <dbReference type="RefSeq" id="XP_025424224.1"/>
    </source>
</evidence>
<dbReference type="Proteomes" id="UP000694846">
    <property type="component" value="Unplaced"/>
</dbReference>
<keyword evidence="15" id="KW-1185">Reference proteome</keyword>
<comment type="function">
    <text evidence="11">Catalyzes the transfer of galactose onto proteins or lipids.</text>
</comment>
<keyword evidence="4 11" id="KW-0328">Glycosyltransferase</keyword>
<dbReference type="Pfam" id="PF02709">
    <property type="entry name" value="Glyco_transf_7C"/>
    <property type="match status" value="1"/>
</dbReference>
<evidence type="ECO:0000256" key="9">
    <source>
        <dbReference type="ARBA" id="ARBA00023136"/>
    </source>
</evidence>
<keyword evidence="8 11" id="KW-1133">Transmembrane helix</keyword>
<feature type="domain" description="Galactosyltransferase C-terminal" evidence="12">
    <location>
        <begin position="215"/>
        <end position="292"/>
    </location>
</feature>
<keyword evidence="7 11" id="KW-0735">Signal-anchor</keyword>
<dbReference type="Gene3D" id="3.90.550.10">
    <property type="entry name" value="Spore Coat Polysaccharide Biosynthesis Protein SpsA, Chain A"/>
    <property type="match status" value="1"/>
</dbReference>
<evidence type="ECO:0000313" key="14">
    <source>
        <dbReference type="EMBL" id="MBY80419.1"/>
    </source>
</evidence>
<dbReference type="GO" id="GO:0046872">
    <property type="term" value="F:metal ion binding"/>
    <property type="evidence" value="ECO:0007669"/>
    <property type="project" value="UniProtKB-UniRule"/>
</dbReference>
<protein>
    <recommendedName>
        <fullName evidence="11">Beta-1,4-N-acetylgalactosaminyltransferase</fullName>
        <ecNumber evidence="11">2.4.1.-</ecNumber>
    </recommendedName>
    <alternativeName>
        <fullName evidence="11">Beta-4-GalNAcT</fullName>
    </alternativeName>
</protein>
<name>A0A2S2QRM5_9HEMI</name>
<dbReference type="GO" id="GO:0016020">
    <property type="term" value="C:membrane"/>
    <property type="evidence" value="ECO:0007669"/>
    <property type="project" value="UniProtKB-SubCell"/>
</dbReference>
<comment type="cofactor">
    <cofactor evidence="11">
        <name>Mn(2+)</name>
        <dbReference type="ChEBI" id="CHEBI:29035"/>
    </cofactor>
</comment>
<reference evidence="16" key="2">
    <citation type="submission" date="2025-04" db="UniProtKB">
        <authorList>
            <consortium name="RefSeq"/>
        </authorList>
    </citation>
    <scope>IDENTIFICATION</scope>
    <source>
        <tissue evidence="16">Whole body</tissue>
    </source>
</reference>
<comment type="similarity">
    <text evidence="3 11">Belongs to the glycosyltransferase 7 family.</text>
</comment>
<comment type="subcellular location">
    <subcellularLocation>
        <location evidence="1 11">Membrane</location>
        <topology evidence="1 11">Single-pass type II membrane protein</topology>
    </subcellularLocation>
</comment>
<accession>A0A2S2QRM5</accession>
<evidence type="ECO:0000256" key="7">
    <source>
        <dbReference type="ARBA" id="ARBA00022968"/>
    </source>
</evidence>